<organism evidence="1 2">
    <name type="scientific">Araneus ventricosus</name>
    <name type="common">Orbweaver spider</name>
    <name type="synonym">Epeira ventricosa</name>
    <dbReference type="NCBI Taxonomy" id="182803"/>
    <lineage>
        <taxon>Eukaryota</taxon>
        <taxon>Metazoa</taxon>
        <taxon>Ecdysozoa</taxon>
        <taxon>Arthropoda</taxon>
        <taxon>Chelicerata</taxon>
        <taxon>Arachnida</taxon>
        <taxon>Araneae</taxon>
        <taxon>Araneomorphae</taxon>
        <taxon>Entelegynae</taxon>
        <taxon>Araneoidea</taxon>
        <taxon>Araneidae</taxon>
        <taxon>Araneus</taxon>
    </lineage>
</organism>
<dbReference type="EMBL" id="BGPR01000176">
    <property type="protein sequence ID" value="GBM02082.1"/>
    <property type="molecule type" value="Genomic_DNA"/>
</dbReference>
<reference evidence="1 2" key="1">
    <citation type="journal article" date="2019" name="Sci. Rep.">
        <title>Orb-weaving spider Araneus ventricosus genome elucidates the spidroin gene catalogue.</title>
        <authorList>
            <person name="Kono N."/>
            <person name="Nakamura H."/>
            <person name="Ohtoshi R."/>
            <person name="Moran D.A.P."/>
            <person name="Shinohara A."/>
            <person name="Yoshida Y."/>
            <person name="Fujiwara M."/>
            <person name="Mori M."/>
            <person name="Tomita M."/>
            <person name="Arakawa K."/>
        </authorList>
    </citation>
    <scope>NUCLEOTIDE SEQUENCE [LARGE SCALE GENOMIC DNA]</scope>
</reference>
<name>A0A4Y2CCC0_ARAVE</name>
<dbReference type="AlphaFoldDB" id="A0A4Y2CCC0"/>
<sequence length="116" mass="13562">MRRGGSTGLERLVVDRFLWYGLAVNDWPKWFGLKLDIHHKAARIHLGLLSRPFRFLSIKFDGSFTCRTVPTVTHHLQATPSPRLLRLFPPLSKRYPPPLFPRRDSHPHYRSPFCGF</sequence>
<accession>A0A4Y2CCC0</accession>
<evidence type="ECO:0000313" key="1">
    <source>
        <dbReference type="EMBL" id="GBM02082.1"/>
    </source>
</evidence>
<protein>
    <submittedName>
        <fullName evidence="1">Uncharacterized protein</fullName>
    </submittedName>
</protein>
<dbReference type="Proteomes" id="UP000499080">
    <property type="component" value="Unassembled WGS sequence"/>
</dbReference>
<comment type="caution">
    <text evidence="1">The sequence shown here is derived from an EMBL/GenBank/DDBJ whole genome shotgun (WGS) entry which is preliminary data.</text>
</comment>
<gene>
    <name evidence="1" type="ORF">AVEN_209767_1</name>
</gene>
<proteinExistence type="predicted"/>
<keyword evidence="2" id="KW-1185">Reference proteome</keyword>
<evidence type="ECO:0000313" key="2">
    <source>
        <dbReference type="Proteomes" id="UP000499080"/>
    </source>
</evidence>